<reference evidence="2" key="1">
    <citation type="submission" date="2022-11" db="EMBL/GenBank/DDBJ databases">
        <title>Centuries of genome instability and evolution in soft-shell clam transmissible cancer (bioRxiv).</title>
        <authorList>
            <person name="Hart S.F.M."/>
            <person name="Yonemitsu M.A."/>
            <person name="Giersch R.M."/>
            <person name="Beal B.F."/>
            <person name="Arriagada G."/>
            <person name="Davis B.W."/>
            <person name="Ostrander E.A."/>
            <person name="Goff S.P."/>
            <person name="Metzger M.J."/>
        </authorList>
    </citation>
    <scope>NUCLEOTIDE SEQUENCE</scope>
    <source>
        <strain evidence="2">MELC-2E11</strain>
        <tissue evidence="2">Siphon/mantle</tissue>
    </source>
</reference>
<feature type="region of interest" description="Disordered" evidence="1">
    <location>
        <begin position="36"/>
        <end position="64"/>
    </location>
</feature>
<gene>
    <name evidence="2" type="ORF">MAR_005373</name>
</gene>
<evidence type="ECO:0000313" key="3">
    <source>
        <dbReference type="Proteomes" id="UP001164746"/>
    </source>
</evidence>
<dbReference type="Pfam" id="PF03564">
    <property type="entry name" value="DUF1759"/>
    <property type="match status" value="1"/>
</dbReference>
<organism evidence="2 3">
    <name type="scientific">Mya arenaria</name>
    <name type="common">Soft-shell clam</name>
    <dbReference type="NCBI Taxonomy" id="6604"/>
    <lineage>
        <taxon>Eukaryota</taxon>
        <taxon>Metazoa</taxon>
        <taxon>Spiralia</taxon>
        <taxon>Lophotrochozoa</taxon>
        <taxon>Mollusca</taxon>
        <taxon>Bivalvia</taxon>
        <taxon>Autobranchia</taxon>
        <taxon>Heteroconchia</taxon>
        <taxon>Euheterodonta</taxon>
        <taxon>Imparidentia</taxon>
        <taxon>Neoheterodontei</taxon>
        <taxon>Myida</taxon>
        <taxon>Myoidea</taxon>
        <taxon>Myidae</taxon>
        <taxon>Mya</taxon>
    </lineage>
</organism>
<protein>
    <submittedName>
        <fullName evidence="2">Uncharacterized protein</fullName>
    </submittedName>
</protein>
<evidence type="ECO:0000256" key="1">
    <source>
        <dbReference type="SAM" id="MobiDB-lite"/>
    </source>
</evidence>
<dbReference type="Proteomes" id="UP001164746">
    <property type="component" value="Chromosome 9"/>
</dbReference>
<accession>A0ABY7EZC3</accession>
<name>A0ABY7EZC3_MYAAR</name>
<sequence length="158" mass="17475">MKETNAYNVRLKLRLQREKRHFATVTSVIPATASAAVTPDVPGAPSDKATPANSTTPPAKATAAVNAQEEYGNVNQSSRPEAPITLLQLPSPSNNMLHNFYDRLETTIRGLESLGEDGYGNLLIPIILERLPPETRRHYAREHGTGSWTLSEHRTRDY</sequence>
<dbReference type="InterPro" id="IPR005312">
    <property type="entry name" value="DUF1759"/>
</dbReference>
<keyword evidence="3" id="KW-1185">Reference proteome</keyword>
<dbReference type="EMBL" id="CP111020">
    <property type="protein sequence ID" value="WAR15268.1"/>
    <property type="molecule type" value="Genomic_DNA"/>
</dbReference>
<evidence type="ECO:0000313" key="2">
    <source>
        <dbReference type="EMBL" id="WAR15268.1"/>
    </source>
</evidence>
<proteinExistence type="predicted"/>